<protein>
    <submittedName>
        <fullName evidence="2">Double-stranded RNA binding motif domain-containing protein</fullName>
    </submittedName>
</protein>
<feature type="compositionally biased region" description="Low complexity" evidence="1">
    <location>
        <begin position="192"/>
        <end position="203"/>
    </location>
</feature>
<dbReference type="RefSeq" id="XP_022284572.1">
    <property type="nucleotide sequence ID" value="XM_022428970.1"/>
</dbReference>
<comment type="caution">
    <text evidence="2">The sequence shown here is derived from an EMBL/GenBank/DDBJ whole genome shotgun (WGS) entry which is preliminary data.</text>
</comment>
<proteinExistence type="predicted"/>
<dbReference type="Proteomes" id="UP000078397">
    <property type="component" value="Unassembled WGS sequence"/>
</dbReference>
<evidence type="ECO:0000313" key="3">
    <source>
        <dbReference type="Proteomes" id="UP000078397"/>
    </source>
</evidence>
<reference evidence="2 3" key="1">
    <citation type="journal article" date="2016" name="PLoS Pathog.">
        <title>Biosynthesis of antibiotic leucinostatins in bio-control fungus Purpureocillium lilacinum and their inhibition on phytophthora revealed by genome mining.</title>
        <authorList>
            <person name="Wang G."/>
            <person name="Liu Z."/>
            <person name="Lin R."/>
            <person name="Li E."/>
            <person name="Mao Z."/>
            <person name="Ling J."/>
            <person name="Yang Y."/>
            <person name="Yin W.B."/>
            <person name="Xie B."/>
        </authorList>
    </citation>
    <scope>NUCLEOTIDE SEQUENCE [LARGE SCALE GENOMIC DNA]</scope>
    <source>
        <strain evidence="2">170</strain>
    </source>
</reference>
<dbReference type="OrthoDB" id="5222339at2759"/>
<name>A0A179FXJ0_METCM</name>
<dbReference type="CDD" id="cd00048">
    <property type="entry name" value="DSRM_SF"/>
    <property type="match status" value="1"/>
</dbReference>
<dbReference type="AlphaFoldDB" id="A0A179FXJ0"/>
<dbReference type="KEGG" id="pchm:VFPPC_15571"/>
<dbReference type="GeneID" id="28857318"/>
<keyword evidence="3" id="KW-1185">Reference proteome</keyword>
<accession>A0A179FXJ0</accession>
<feature type="region of interest" description="Disordered" evidence="1">
    <location>
        <begin position="145"/>
        <end position="203"/>
    </location>
</feature>
<sequence>MSTADSTPTIPVPWDKLLQWVQQKIAHEIQTGQPVALSRSQLQAVSQFVSFNDEPDVSDHDYVKRVQSLRLSNPIFADQEPVSIPVDGHFQPLWQTVCTVERHGSFPRAGYGFSVGQQAPFFQSKKNAKQFAAKHALHYLTQQSGAGKMHLDRPSVSPLQLPRPQFQPPLKQPMSKQTSLSPRAVPAPTPSPSISQTSMSSSRSASTSIFEQIANLTSRLALDNPTYRIEPDPVGENMFRGQPVFKNALRVPSDLGIVSGVVGQSQAKLKMAESVLAWLKGELQRRQDTFQNLWSAANSPKTGGESTL</sequence>
<evidence type="ECO:0000256" key="1">
    <source>
        <dbReference type="SAM" id="MobiDB-lite"/>
    </source>
</evidence>
<evidence type="ECO:0000313" key="2">
    <source>
        <dbReference type="EMBL" id="OAQ70385.2"/>
    </source>
</evidence>
<organism evidence="2 3">
    <name type="scientific">Pochonia chlamydosporia 170</name>
    <dbReference type="NCBI Taxonomy" id="1380566"/>
    <lineage>
        <taxon>Eukaryota</taxon>
        <taxon>Fungi</taxon>
        <taxon>Dikarya</taxon>
        <taxon>Ascomycota</taxon>
        <taxon>Pezizomycotina</taxon>
        <taxon>Sordariomycetes</taxon>
        <taxon>Hypocreomycetidae</taxon>
        <taxon>Hypocreales</taxon>
        <taxon>Clavicipitaceae</taxon>
        <taxon>Pochonia</taxon>
    </lineage>
</organism>
<dbReference type="EMBL" id="LSBJ02000002">
    <property type="protein sequence ID" value="OAQ70385.2"/>
    <property type="molecule type" value="Genomic_DNA"/>
</dbReference>
<gene>
    <name evidence="2" type="ORF">VFPPC_15571</name>
</gene>